<name>A0A7D9IE73_PARCT</name>
<reference evidence="2" key="1">
    <citation type="submission" date="2020-04" db="EMBL/GenBank/DDBJ databases">
        <authorList>
            <person name="Alioto T."/>
            <person name="Alioto T."/>
            <person name="Gomez Garrido J."/>
        </authorList>
    </citation>
    <scope>NUCLEOTIDE SEQUENCE</scope>
    <source>
        <strain evidence="2">A484AB</strain>
    </source>
</reference>
<dbReference type="Proteomes" id="UP001152795">
    <property type="component" value="Unassembled WGS sequence"/>
</dbReference>
<dbReference type="AlphaFoldDB" id="A0A7D9IE73"/>
<protein>
    <submittedName>
        <fullName evidence="2">Uncharacterized protein</fullName>
    </submittedName>
</protein>
<dbReference type="EMBL" id="CACRXK020004685">
    <property type="protein sequence ID" value="CAB4003638.1"/>
    <property type="molecule type" value="Genomic_DNA"/>
</dbReference>
<feature type="region of interest" description="Disordered" evidence="1">
    <location>
        <begin position="1"/>
        <end position="26"/>
    </location>
</feature>
<gene>
    <name evidence="2" type="ORF">PACLA_8A004866</name>
</gene>
<comment type="caution">
    <text evidence="2">The sequence shown here is derived from an EMBL/GenBank/DDBJ whole genome shotgun (WGS) entry which is preliminary data.</text>
</comment>
<organism evidence="2 3">
    <name type="scientific">Paramuricea clavata</name>
    <name type="common">Red gorgonian</name>
    <name type="synonym">Violescent sea-whip</name>
    <dbReference type="NCBI Taxonomy" id="317549"/>
    <lineage>
        <taxon>Eukaryota</taxon>
        <taxon>Metazoa</taxon>
        <taxon>Cnidaria</taxon>
        <taxon>Anthozoa</taxon>
        <taxon>Octocorallia</taxon>
        <taxon>Malacalcyonacea</taxon>
        <taxon>Plexauridae</taxon>
        <taxon>Paramuricea</taxon>
    </lineage>
</organism>
<proteinExistence type="predicted"/>
<sequence>MDNNLRSPTSVKDTEETKQAKVTSDIIKTSNETEDASLRKKISDICSTLVTSHQEQQVNDISKLPAIEDLCEILKQLSSGSTEHAVVEITDDFKKAIDKNLYTCGVVLDFSKAFDRAYS</sequence>
<evidence type="ECO:0000313" key="2">
    <source>
        <dbReference type="EMBL" id="CAB4003638.1"/>
    </source>
</evidence>
<keyword evidence="3" id="KW-1185">Reference proteome</keyword>
<accession>A0A7D9IE73</accession>
<feature type="compositionally biased region" description="Polar residues" evidence="1">
    <location>
        <begin position="1"/>
        <end position="11"/>
    </location>
</feature>
<evidence type="ECO:0000313" key="3">
    <source>
        <dbReference type="Proteomes" id="UP001152795"/>
    </source>
</evidence>
<evidence type="ECO:0000256" key="1">
    <source>
        <dbReference type="SAM" id="MobiDB-lite"/>
    </source>
</evidence>